<evidence type="ECO:0000313" key="10">
    <source>
        <dbReference type="WBParaSite" id="EN70_1041"/>
    </source>
</evidence>
<accession>A0A1I7V6H5</accession>
<evidence type="ECO:0000256" key="5">
    <source>
        <dbReference type="ARBA" id="ARBA00022692"/>
    </source>
</evidence>
<comment type="subcellular location">
    <subcellularLocation>
        <location evidence="1">Membrane</location>
        <topology evidence="1">Multi-pass membrane protein</topology>
    </subcellularLocation>
</comment>
<name>A0A1I7V6H5_LOALO</name>
<organism evidence="9 10">
    <name type="scientific">Loa loa</name>
    <name type="common">Eye worm</name>
    <name type="synonym">Filaria loa</name>
    <dbReference type="NCBI Taxonomy" id="7209"/>
    <lineage>
        <taxon>Eukaryota</taxon>
        <taxon>Metazoa</taxon>
        <taxon>Ecdysozoa</taxon>
        <taxon>Nematoda</taxon>
        <taxon>Chromadorea</taxon>
        <taxon>Rhabditida</taxon>
        <taxon>Spirurina</taxon>
        <taxon>Spiruromorpha</taxon>
        <taxon>Filarioidea</taxon>
        <taxon>Onchocercidae</taxon>
        <taxon>Loa</taxon>
    </lineage>
</organism>
<dbReference type="InterPro" id="IPR009450">
    <property type="entry name" value="Plno_GlcNAc_GPI2"/>
</dbReference>
<comment type="similarity">
    <text evidence="3">Belongs to the PIGC family.</text>
</comment>
<evidence type="ECO:0000256" key="2">
    <source>
        <dbReference type="ARBA" id="ARBA00004687"/>
    </source>
</evidence>
<feature type="transmembrane region" description="Helical" evidence="8">
    <location>
        <begin position="147"/>
        <end position="171"/>
    </location>
</feature>
<keyword evidence="9" id="KW-1185">Reference proteome</keyword>
<feature type="transmembrane region" description="Helical" evidence="8">
    <location>
        <begin position="88"/>
        <end position="106"/>
    </location>
</feature>
<evidence type="ECO:0000256" key="7">
    <source>
        <dbReference type="ARBA" id="ARBA00023136"/>
    </source>
</evidence>
<evidence type="ECO:0000256" key="1">
    <source>
        <dbReference type="ARBA" id="ARBA00004141"/>
    </source>
</evidence>
<keyword evidence="5 8" id="KW-0812">Transmembrane</keyword>
<reference evidence="10" key="2">
    <citation type="submission" date="2016-11" db="UniProtKB">
        <authorList>
            <consortium name="WormBaseParasite"/>
        </authorList>
    </citation>
    <scope>IDENTIFICATION</scope>
</reference>
<evidence type="ECO:0000256" key="6">
    <source>
        <dbReference type="ARBA" id="ARBA00022989"/>
    </source>
</evidence>
<keyword evidence="6 8" id="KW-1133">Transmembrane helix</keyword>
<dbReference type="PANTHER" id="PTHR12982:SF0">
    <property type="entry name" value="PHOSPHATIDYLINOSITOL N-ACETYLGLUCOSAMINYLTRANSFERASE SUBUNIT C"/>
    <property type="match status" value="1"/>
</dbReference>
<proteinExistence type="inferred from homology"/>
<dbReference type="UniPathway" id="UPA00196"/>
<keyword evidence="7 8" id="KW-0472">Membrane</keyword>
<evidence type="ECO:0000256" key="8">
    <source>
        <dbReference type="SAM" id="Phobius"/>
    </source>
</evidence>
<dbReference type="STRING" id="7209.A0A1I7V6H5"/>
<comment type="pathway">
    <text evidence="2">Glycolipid biosynthesis; glycosylphosphatidylinositol-anchor biosynthesis.</text>
</comment>
<sequence>MGGGKSGRCKQQGKGKKWRKILYERQPFEDEYSGGSEFLKELRTNITVVEYSFVEAVCGASLVMLHSNAIIFYYLVFDSIKNSSISSVQHFSLIFAIALVLYTVYLYMIRPRNLHDHFYTFIILLCFGYVLTPVIRTLTDTISTDTIYAMSFILFLTSFIFHDYAMVAPLVSTILSVNLSLAASEMVEISIIPGHFLFSPPLHCTTSAFSLTQCPIRTRTNVCSPNVPIDLDDNATLEKYKTWTMGRGNSNLRAMTSCYKIVYF</sequence>
<reference evidence="9" key="1">
    <citation type="submission" date="2012-04" db="EMBL/GenBank/DDBJ databases">
        <title>The Genome Sequence of Loa loa.</title>
        <authorList>
            <consortium name="The Broad Institute Genome Sequencing Platform"/>
            <consortium name="Broad Institute Genome Sequencing Center for Infectious Disease"/>
            <person name="Nutman T.B."/>
            <person name="Fink D.L."/>
            <person name="Russ C."/>
            <person name="Young S."/>
            <person name="Zeng Q."/>
            <person name="Gargeya S."/>
            <person name="Alvarado L."/>
            <person name="Berlin A."/>
            <person name="Chapman S.B."/>
            <person name="Chen Z."/>
            <person name="Freedman E."/>
            <person name="Gellesch M."/>
            <person name="Goldberg J."/>
            <person name="Griggs A."/>
            <person name="Gujja S."/>
            <person name="Heilman E.R."/>
            <person name="Heiman D."/>
            <person name="Howarth C."/>
            <person name="Mehta T."/>
            <person name="Neiman D."/>
            <person name="Pearson M."/>
            <person name="Roberts A."/>
            <person name="Saif S."/>
            <person name="Shea T."/>
            <person name="Shenoy N."/>
            <person name="Sisk P."/>
            <person name="Stolte C."/>
            <person name="Sykes S."/>
            <person name="White J."/>
            <person name="Yandava C."/>
            <person name="Haas B."/>
            <person name="Henn M.R."/>
            <person name="Nusbaum C."/>
            <person name="Birren B."/>
        </authorList>
    </citation>
    <scope>NUCLEOTIDE SEQUENCE [LARGE SCALE GENOMIC DNA]</scope>
</reference>
<dbReference type="GO" id="GO:0006506">
    <property type="term" value="P:GPI anchor biosynthetic process"/>
    <property type="evidence" value="ECO:0007669"/>
    <property type="project" value="UniProtKB-UniPathway"/>
</dbReference>
<dbReference type="eggNOG" id="KOG3059">
    <property type="taxonomic scope" value="Eukaryota"/>
</dbReference>
<feature type="transmembrane region" description="Helical" evidence="8">
    <location>
        <begin position="118"/>
        <end position="135"/>
    </location>
</feature>
<dbReference type="AlphaFoldDB" id="A0A1I7V6H5"/>
<feature type="transmembrane region" description="Helical" evidence="8">
    <location>
        <begin position="53"/>
        <end position="76"/>
    </location>
</feature>
<keyword evidence="4" id="KW-0337">GPI-anchor biosynthesis</keyword>
<protein>
    <submittedName>
        <fullName evidence="10">Phosphatidylinositol N-acetylglucosaminyltransferase subunit C</fullName>
    </submittedName>
</protein>
<dbReference type="WBParaSite" id="EN70_1041">
    <property type="protein sequence ID" value="EN70_1041"/>
    <property type="gene ID" value="EN70_1041"/>
</dbReference>
<dbReference type="PANTHER" id="PTHR12982">
    <property type="entry name" value="PHOSPHATIDYLINOSITOL GLYCAN, CLASS C"/>
    <property type="match status" value="1"/>
</dbReference>
<dbReference type="GO" id="GO:0000506">
    <property type="term" value="C:glycosylphosphatidylinositol-N-acetylglucosaminyltransferase (GPI-GnT) complex"/>
    <property type="evidence" value="ECO:0007669"/>
    <property type="project" value="TreeGrafter"/>
</dbReference>
<evidence type="ECO:0000313" key="9">
    <source>
        <dbReference type="Proteomes" id="UP000095285"/>
    </source>
</evidence>
<dbReference type="Pfam" id="PF06432">
    <property type="entry name" value="GPI2"/>
    <property type="match status" value="1"/>
</dbReference>
<evidence type="ECO:0000256" key="3">
    <source>
        <dbReference type="ARBA" id="ARBA00008321"/>
    </source>
</evidence>
<evidence type="ECO:0000256" key="4">
    <source>
        <dbReference type="ARBA" id="ARBA00022502"/>
    </source>
</evidence>
<dbReference type="Proteomes" id="UP000095285">
    <property type="component" value="Unassembled WGS sequence"/>
</dbReference>